<gene>
    <name evidence="2" type="ORF">ARMGADRAFT_1038507</name>
</gene>
<dbReference type="EMBL" id="KZ293715">
    <property type="protein sequence ID" value="PBK82604.1"/>
    <property type="molecule type" value="Genomic_DNA"/>
</dbReference>
<dbReference type="AlphaFoldDB" id="A0A2H3CMK4"/>
<keyword evidence="3" id="KW-1185">Reference proteome</keyword>
<feature type="compositionally biased region" description="Basic and acidic residues" evidence="1">
    <location>
        <begin position="33"/>
        <end position="47"/>
    </location>
</feature>
<accession>A0A2H3CMK4</accession>
<feature type="region of interest" description="Disordered" evidence="1">
    <location>
        <begin position="33"/>
        <end position="54"/>
    </location>
</feature>
<sequence length="333" mass="37570">MFEMIENDIEVSEQWKYIMKERKHMEGLAPKEGQHVEENMPTEEGRETVTSGDSDIKESAAQLNRKALEGGSTQAHGVEHTEHIEGVTMPVMTTLLTGVTPDYSEWCTSDLVVRTTGQHFKRLSSRLLALEGTLLRSYYSGIVDGNGNKSCKRLQVSVNVLSGNFGLGRRSIGRNVYIVVSNPRFSLALPEYLDDGMRTEMESNERDVPPNYLANQRSYVCMTTLRRVKEQASPSANSISDKMCRPSLAPIPSKDFRVSTRRTLSLMKILTARLYVDHRYESPFSVKDSRGRCSALSDNRIDDSMTKARISLASRREMDRAEDAGFRVISREE</sequence>
<protein>
    <submittedName>
        <fullName evidence="2">Uncharacterized protein</fullName>
    </submittedName>
</protein>
<evidence type="ECO:0000313" key="2">
    <source>
        <dbReference type="EMBL" id="PBK82604.1"/>
    </source>
</evidence>
<dbReference type="Proteomes" id="UP000217790">
    <property type="component" value="Unassembled WGS sequence"/>
</dbReference>
<name>A0A2H3CMK4_ARMGA</name>
<reference evidence="3" key="1">
    <citation type="journal article" date="2017" name="Nat. Ecol. Evol.">
        <title>Genome expansion and lineage-specific genetic innovations in the forest pathogenic fungi Armillaria.</title>
        <authorList>
            <person name="Sipos G."/>
            <person name="Prasanna A.N."/>
            <person name="Walter M.C."/>
            <person name="O'Connor E."/>
            <person name="Balint B."/>
            <person name="Krizsan K."/>
            <person name="Kiss B."/>
            <person name="Hess J."/>
            <person name="Varga T."/>
            <person name="Slot J."/>
            <person name="Riley R."/>
            <person name="Boka B."/>
            <person name="Rigling D."/>
            <person name="Barry K."/>
            <person name="Lee J."/>
            <person name="Mihaltcheva S."/>
            <person name="LaButti K."/>
            <person name="Lipzen A."/>
            <person name="Waldron R."/>
            <person name="Moloney N.M."/>
            <person name="Sperisen C."/>
            <person name="Kredics L."/>
            <person name="Vagvoelgyi C."/>
            <person name="Patrignani A."/>
            <person name="Fitzpatrick D."/>
            <person name="Nagy I."/>
            <person name="Doyle S."/>
            <person name="Anderson J.B."/>
            <person name="Grigoriev I.V."/>
            <person name="Gueldener U."/>
            <person name="Muensterkoetter M."/>
            <person name="Nagy L.G."/>
        </authorList>
    </citation>
    <scope>NUCLEOTIDE SEQUENCE [LARGE SCALE GENOMIC DNA]</scope>
    <source>
        <strain evidence="3">Ar21-2</strain>
    </source>
</reference>
<evidence type="ECO:0000313" key="3">
    <source>
        <dbReference type="Proteomes" id="UP000217790"/>
    </source>
</evidence>
<evidence type="ECO:0000256" key="1">
    <source>
        <dbReference type="SAM" id="MobiDB-lite"/>
    </source>
</evidence>
<dbReference type="InParanoid" id="A0A2H3CMK4"/>
<organism evidence="2 3">
    <name type="scientific">Armillaria gallica</name>
    <name type="common">Bulbous honey fungus</name>
    <name type="synonym">Armillaria bulbosa</name>
    <dbReference type="NCBI Taxonomy" id="47427"/>
    <lineage>
        <taxon>Eukaryota</taxon>
        <taxon>Fungi</taxon>
        <taxon>Dikarya</taxon>
        <taxon>Basidiomycota</taxon>
        <taxon>Agaricomycotina</taxon>
        <taxon>Agaricomycetes</taxon>
        <taxon>Agaricomycetidae</taxon>
        <taxon>Agaricales</taxon>
        <taxon>Marasmiineae</taxon>
        <taxon>Physalacriaceae</taxon>
        <taxon>Armillaria</taxon>
    </lineage>
</organism>
<proteinExistence type="predicted"/>